<dbReference type="NCBIfam" id="TIGR01549">
    <property type="entry name" value="HAD-SF-IA-v1"/>
    <property type="match status" value="1"/>
</dbReference>
<evidence type="ECO:0000256" key="9">
    <source>
        <dbReference type="ARBA" id="ARBA00023277"/>
    </source>
</evidence>
<keyword evidence="7" id="KW-0378">Hydrolase</keyword>
<dbReference type="SFLD" id="SFLDG01135">
    <property type="entry name" value="C1.5.6:_HAD__Beta-PGM__Phospha"/>
    <property type="match status" value="1"/>
</dbReference>
<dbReference type="NCBIfam" id="TIGR01449">
    <property type="entry name" value="PGP_bact"/>
    <property type="match status" value="1"/>
</dbReference>
<evidence type="ECO:0000256" key="2">
    <source>
        <dbReference type="ARBA" id="ARBA00001946"/>
    </source>
</evidence>
<keyword evidence="9" id="KW-0119">Carbohydrate metabolism</keyword>
<comment type="pathway">
    <text evidence="3">Organic acid metabolism; glycolate biosynthesis; glycolate from 2-phosphoglycolate: step 1/1.</text>
</comment>
<evidence type="ECO:0000256" key="3">
    <source>
        <dbReference type="ARBA" id="ARBA00004818"/>
    </source>
</evidence>
<dbReference type="InterPro" id="IPR037512">
    <property type="entry name" value="PGPase_prok"/>
</dbReference>
<dbReference type="InterPro" id="IPR036412">
    <property type="entry name" value="HAD-like_sf"/>
</dbReference>
<organism evidence="10 11">
    <name type="scientific">Arenimonas maotaiensis</name>
    <dbReference type="NCBI Taxonomy" id="1446479"/>
    <lineage>
        <taxon>Bacteria</taxon>
        <taxon>Pseudomonadati</taxon>
        <taxon>Pseudomonadota</taxon>
        <taxon>Gammaproteobacteria</taxon>
        <taxon>Lysobacterales</taxon>
        <taxon>Lysobacteraceae</taxon>
        <taxon>Arenimonas</taxon>
    </lineage>
</organism>
<evidence type="ECO:0000256" key="5">
    <source>
        <dbReference type="ARBA" id="ARBA00013078"/>
    </source>
</evidence>
<dbReference type="EC" id="3.1.3.18" evidence="5"/>
<accession>A0A917CSP0</accession>
<dbReference type="PANTHER" id="PTHR43434">
    <property type="entry name" value="PHOSPHOGLYCOLATE PHOSPHATASE"/>
    <property type="match status" value="1"/>
</dbReference>
<dbReference type="SFLD" id="SFLDG01129">
    <property type="entry name" value="C1.5:_HAD__Beta-PGM__Phosphata"/>
    <property type="match status" value="1"/>
</dbReference>
<dbReference type="RefSeq" id="WP_188450037.1">
    <property type="nucleotide sequence ID" value="NZ_BMFO01000004.1"/>
</dbReference>
<name>A0A917CSP0_9GAMM</name>
<dbReference type="GO" id="GO:0046872">
    <property type="term" value="F:metal ion binding"/>
    <property type="evidence" value="ECO:0007669"/>
    <property type="project" value="UniProtKB-KW"/>
</dbReference>
<dbReference type="FunFam" id="3.40.50.1000:FF:000022">
    <property type="entry name" value="Phosphoglycolate phosphatase"/>
    <property type="match status" value="1"/>
</dbReference>
<evidence type="ECO:0000256" key="7">
    <source>
        <dbReference type="ARBA" id="ARBA00022801"/>
    </source>
</evidence>
<comment type="similarity">
    <text evidence="4">Belongs to the HAD-like hydrolase superfamily. CbbY/CbbZ/Gph/YieH family.</text>
</comment>
<dbReference type="GO" id="GO:0008967">
    <property type="term" value="F:phosphoglycolate phosphatase activity"/>
    <property type="evidence" value="ECO:0007669"/>
    <property type="project" value="UniProtKB-EC"/>
</dbReference>
<dbReference type="Proteomes" id="UP000632858">
    <property type="component" value="Unassembled WGS sequence"/>
</dbReference>
<dbReference type="InterPro" id="IPR006439">
    <property type="entry name" value="HAD-SF_hydro_IA"/>
</dbReference>
<dbReference type="PANTHER" id="PTHR43434:SF23">
    <property type="entry name" value="PHOSPHOGLYCOLATE PHOSPHATASE"/>
    <property type="match status" value="1"/>
</dbReference>
<evidence type="ECO:0000256" key="8">
    <source>
        <dbReference type="ARBA" id="ARBA00022842"/>
    </source>
</evidence>
<dbReference type="InterPro" id="IPR023198">
    <property type="entry name" value="PGP-like_dom2"/>
</dbReference>
<dbReference type="EMBL" id="BMFO01000004">
    <property type="protein sequence ID" value="GGF96472.1"/>
    <property type="molecule type" value="Genomic_DNA"/>
</dbReference>
<dbReference type="GO" id="GO:0006281">
    <property type="term" value="P:DNA repair"/>
    <property type="evidence" value="ECO:0007669"/>
    <property type="project" value="TreeGrafter"/>
</dbReference>
<dbReference type="AlphaFoldDB" id="A0A917CSP0"/>
<dbReference type="GO" id="GO:0005975">
    <property type="term" value="P:carbohydrate metabolic process"/>
    <property type="evidence" value="ECO:0007669"/>
    <property type="project" value="InterPro"/>
</dbReference>
<keyword evidence="6" id="KW-0479">Metal-binding</keyword>
<gene>
    <name evidence="10" type="primary">gph</name>
    <name evidence="10" type="ORF">GCM10010960_17650</name>
</gene>
<dbReference type="GO" id="GO:0005829">
    <property type="term" value="C:cytosol"/>
    <property type="evidence" value="ECO:0007669"/>
    <property type="project" value="TreeGrafter"/>
</dbReference>
<dbReference type="Pfam" id="PF13419">
    <property type="entry name" value="HAD_2"/>
    <property type="match status" value="1"/>
</dbReference>
<reference evidence="10" key="2">
    <citation type="submission" date="2020-09" db="EMBL/GenBank/DDBJ databases">
        <authorList>
            <person name="Sun Q."/>
            <person name="Zhou Y."/>
        </authorList>
    </citation>
    <scope>NUCLEOTIDE SEQUENCE</scope>
    <source>
        <strain evidence="10">CGMCC 1.12726</strain>
    </source>
</reference>
<evidence type="ECO:0000313" key="10">
    <source>
        <dbReference type="EMBL" id="GGF96472.1"/>
    </source>
</evidence>
<reference evidence="10" key="1">
    <citation type="journal article" date="2014" name="Int. J. Syst. Evol. Microbiol.">
        <title>Complete genome sequence of Corynebacterium casei LMG S-19264T (=DSM 44701T), isolated from a smear-ripened cheese.</title>
        <authorList>
            <consortium name="US DOE Joint Genome Institute (JGI-PGF)"/>
            <person name="Walter F."/>
            <person name="Albersmeier A."/>
            <person name="Kalinowski J."/>
            <person name="Ruckert C."/>
        </authorList>
    </citation>
    <scope>NUCLEOTIDE SEQUENCE</scope>
    <source>
        <strain evidence="10">CGMCC 1.12726</strain>
    </source>
</reference>
<dbReference type="Gene3D" id="3.40.50.1000">
    <property type="entry name" value="HAD superfamily/HAD-like"/>
    <property type="match status" value="1"/>
</dbReference>
<keyword evidence="11" id="KW-1185">Reference proteome</keyword>
<dbReference type="SUPFAM" id="SSF56784">
    <property type="entry name" value="HAD-like"/>
    <property type="match status" value="1"/>
</dbReference>
<comment type="caution">
    <text evidence="10">The sequence shown here is derived from an EMBL/GenBank/DDBJ whole genome shotgun (WGS) entry which is preliminary data.</text>
</comment>
<dbReference type="SFLD" id="SFLDS00003">
    <property type="entry name" value="Haloacid_Dehalogenase"/>
    <property type="match status" value="1"/>
</dbReference>
<protein>
    <recommendedName>
        <fullName evidence="5">phosphoglycolate phosphatase</fullName>
        <ecNumber evidence="5">3.1.3.18</ecNumber>
    </recommendedName>
</protein>
<dbReference type="InterPro" id="IPR050155">
    <property type="entry name" value="HAD-like_hydrolase_sf"/>
</dbReference>
<dbReference type="InterPro" id="IPR041492">
    <property type="entry name" value="HAD_2"/>
</dbReference>
<dbReference type="Gene3D" id="1.10.150.240">
    <property type="entry name" value="Putative phosphatase, domain 2"/>
    <property type="match status" value="1"/>
</dbReference>
<keyword evidence="8" id="KW-0460">Magnesium</keyword>
<evidence type="ECO:0000313" key="11">
    <source>
        <dbReference type="Proteomes" id="UP000632858"/>
    </source>
</evidence>
<comment type="cofactor">
    <cofactor evidence="2">
        <name>Mg(2+)</name>
        <dbReference type="ChEBI" id="CHEBI:18420"/>
    </cofactor>
</comment>
<proteinExistence type="inferred from homology"/>
<comment type="catalytic activity">
    <reaction evidence="1">
        <text>2-phosphoglycolate + H2O = glycolate + phosphate</text>
        <dbReference type="Rhea" id="RHEA:14369"/>
        <dbReference type="ChEBI" id="CHEBI:15377"/>
        <dbReference type="ChEBI" id="CHEBI:29805"/>
        <dbReference type="ChEBI" id="CHEBI:43474"/>
        <dbReference type="ChEBI" id="CHEBI:58033"/>
        <dbReference type="EC" id="3.1.3.18"/>
    </reaction>
</comment>
<evidence type="ECO:0000256" key="6">
    <source>
        <dbReference type="ARBA" id="ARBA00022723"/>
    </source>
</evidence>
<sequence length="223" mass="24672">MSETIAPLVLFDLDGTLLDSARDLHAAMDALLAAKSEPPVAFEEFRPVVSKGARAMLKQSFKQADEAARESLLPEFLAEYERRLAEHSRLFDGVADLLERIEALGPRWGIVTNKPYYLAEPLVRKLGWQSRSAILLGGDSLPRKKPEPDQLLHACAQLTVPPVRTVYVGDDERDVQAANAAGMRSVGALWGYRPLDDDPARWRADALIEAPLELIERGLLHGL</sequence>
<evidence type="ECO:0000256" key="1">
    <source>
        <dbReference type="ARBA" id="ARBA00000830"/>
    </source>
</evidence>
<dbReference type="NCBIfam" id="TIGR01509">
    <property type="entry name" value="HAD-SF-IA-v3"/>
    <property type="match status" value="1"/>
</dbReference>
<evidence type="ECO:0000256" key="4">
    <source>
        <dbReference type="ARBA" id="ARBA00006171"/>
    </source>
</evidence>
<dbReference type="InterPro" id="IPR023214">
    <property type="entry name" value="HAD_sf"/>
</dbReference>